<dbReference type="RefSeq" id="WP_159429531.1">
    <property type="nucleotide sequence ID" value="NZ_FQUI01000073.1"/>
</dbReference>
<dbReference type="STRING" id="1122195.SAMN02745164_02258"/>
<organism evidence="1 2">
    <name type="scientific">Marinitoga hydrogenitolerans (strain DSM 16785 / JCM 12826 / AT1271)</name>
    <dbReference type="NCBI Taxonomy" id="1122195"/>
    <lineage>
        <taxon>Bacteria</taxon>
        <taxon>Thermotogati</taxon>
        <taxon>Thermotogota</taxon>
        <taxon>Thermotogae</taxon>
        <taxon>Petrotogales</taxon>
        <taxon>Petrotogaceae</taxon>
        <taxon>Marinitoga</taxon>
    </lineage>
</organism>
<dbReference type="EMBL" id="FQUI01000073">
    <property type="protein sequence ID" value="SHF33189.1"/>
    <property type="molecule type" value="Genomic_DNA"/>
</dbReference>
<accession>A0A1M5ASH8</accession>
<dbReference type="AlphaFoldDB" id="A0A1M5ASH8"/>
<name>A0A1M5ASH8_MARH1</name>
<evidence type="ECO:0000313" key="2">
    <source>
        <dbReference type="Proteomes" id="UP000184334"/>
    </source>
</evidence>
<reference evidence="1" key="1">
    <citation type="submission" date="2016-11" db="EMBL/GenBank/DDBJ databases">
        <authorList>
            <person name="Varghese N."/>
            <person name="Submissions S."/>
        </authorList>
    </citation>
    <scope>NUCLEOTIDE SEQUENCE [LARGE SCALE GENOMIC DNA]</scope>
    <source>
        <strain evidence="1">DSM 16785</strain>
    </source>
</reference>
<protein>
    <submittedName>
        <fullName evidence="1">Uncharacterized protein</fullName>
    </submittedName>
</protein>
<comment type="caution">
    <text evidence="1">The sequence shown here is derived from an EMBL/GenBank/DDBJ whole genome shotgun (WGS) entry which is preliminary data.</text>
</comment>
<sequence>MNFINFPKTGYNLNSCGEVNPNCGVCIDGGCDSCLGTCMDTCIPPDSMCINCVAGEK</sequence>
<gene>
    <name evidence="1" type="ORF">SAMN02745164_02258</name>
</gene>
<proteinExistence type="predicted"/>
<keyword evidence="2" id="KW-1185">Reference proteome</keyword>
<evidence type="ECO:0000313" key="1">
    <source>
        <dbReference type="EMBL" id="SHF33189.1"/>
    </source>
</evidence>
<dbReference type="Proteomes" id="UP000184334">
    <property type="component" value="Unassembled WGS sequence"/>
</dbReference>
<dbReference type="OrthoDB" id="9857291at2"/>